<feature type="signal peptide" evidence="3">
    <location>
        <begin position="1"/>
        <end position="21"/>
    </location>
</feature>
<comment type="similarity">
    <text evidence="1">Belongs to the membrane fusion protein (MFP) (TC 8.A.1) family.</text>
</comment>
<dbReference type="PANTHER" id="PTHR30469">
    <property type="entry name" value="MULTIDRUG RESISTANCE PROTEIN MDTA"/>
    <property type="match status" value="1"/>
</dbReference>
<dbReference type="InterPro" id="IPR058792">
    <property type="entry name" value="Beta-barrel_RND_2"/>
</dbReference>
<feature type="chain" id="PRO_5045880315" evidence="3">
    <location>
        <begin position="22"/>
        <end position="371"/>
    </location>
</feature>
<proteinExistence type="inferred from homology"/>
<accession>A0ABS5SC41</accession>
<comment type="caution">
    <text evidence="7">The sequence shown here is derived from an EMBL/GenBank/DDBJ whole genome shotgun (WGS) entry which is preliminary data.</text>
</comment>
<dbReference type="Pfam" id="PF25954">
    <property type="entry name" value="Beta-barrel_RND_2"/>
    <property type="match status" value="1"/>
</dbReference>
<dbReference type="InterPro" id="IPR058625">
    <property type="entry name" value="MdtA-like_BSH"/>
</dbReference>
<dbReference type="PANTHER" id="PTHR30469:SF38">
    <property type="entry name" value="HLYD FAMILY SECRETION PROTEIN"/>
    <property type="match status" value="1"/>
</dbReference>
<dbReference type="SUPFAM" id="SSF111369">
    <property type="entry name" value="HlyD-like secretion proteins"/>
    <property type="match status" value="1"/>
</dbReference>
<organism evidence="7 8">
    <name type="scientific">Geomobilimonas luticola</name>
    <dbReference type="NCBI Taxonomy" id="1114878"/>
    <lineage>
        <taxon>Bacteria</taxon>
        <taxon>Pseudomonadati</taxon>
        <taxon>Thermodesulfobacteriota</taxon>
        <taxon>Desulfuromonadia</taxon>
        <taxon>Geobacterales</taxon>
        <taxon>Geobacteraceae</taxon>
        <taxon>Geomobilimonas</taxon>
    </lineage>
</organism>
<dbReference type="PROSITE" id="PS51257">
    <property type="entry name" value="PROKAR_LIPOPROTEIN"/>
    <property type="match status" value="1"/>
</dbReference>
<dbReference type="Gene3D" id="2.40.50.100">
    <property type="match status" value="1"/>
</dbReference>
<evidence type="ECO:0000259" key="4">
    <source>
        <dbReference type="Pfam" id="PF25917"/>
    </source>
</evidence>
<dbReference type="InterPro" id="IPR006143">
    <property type="entry name" value="RND_pump_MFP"/>
</dbReference>
<protein>
    <submittedName>
        <fullName evidence="7">Efflux RND transporter periplasmic adaptor subunit</fullName>
    </submittedName>
</protein>
<sequence length="371" mass="38394">MKGTAALIAVSLMTVAVLGIAGCGDKGKDEAGKTAPRVIPGVAVQAVAEETIADRQEAVGTVRAKNAFALAARIPGTVSSVLVKEGDRVAKGKLLLTLDAAESTSGAASAQAGVEEARHGVEEARARRQLADATFERYHKLFVEQAVTRQEFDGRQTEKEVAAQGLARAEARLAQAREAARTAGAVAGYTRITSPLAGIITGKSADVGMTVFPGTPLLTVEGEGGYRLEAAVPESLLGTVRTGQQVSVTIDGVAGALSGKVAEVVPISDPASRTFTVKVDVPAKGLRSGAYGRVEFPTGSHQGILVPKTAVVERGALTSLWVVEKDKTVRMRLIRTGKTYGEKVEVLSGLTAGEAIVTGGMEKVVDGARVE</sequence>
<keyword evidence="8" id="KW-1185">Reference proteome</keyword>
<evidence type="ECO:0000259" key="5">
    <source>
        <dbReference type="Pfam" id="PF25954"/>
    </source>
</evidence>
<dbReference type="EMBL" id="JAHCVK010000001">
    <property type="protein sequence ID" value="MBT0652187.1"/>
    <property type="molecule type" value="Genomic_DNA"/>
</dbReference>
<dbReference type="Pfam" id="PF25989">
    <property type="entry name" value="YknX_C"/>
    <property type="match status" value="1"/>
</dbReference>
<feature type="domain" description="CusB-like beta-barrel" evidence="5">
    <location>
        <begin position="228"/>
        <end position="296"/>
    </location>
</feature>
<keyword evidence="3" id="KW-0732">Signal</keyword>
<dbReference type="Pfam" id="PF25917">
    <property type="entry name" value="BSH_RND"/>
    <property type="match status" value="1"/>
</dbReference>
<evidence type="ECO:0000313" key="8">
    <source>
        <dbReference type="Proteomes" id="UP000756860"/>
    </source>
</evidence>
<keyword evidence="2" id="KW-0175">Coiled coil</keyword>
<dbReference type="Gene3D" id="2.40.420.20">
    <property type="match status" value="1"/>
</dbReference>
<evidence type="ECO:0000256" key="3">
    <source>
        <dbReference type="SAM" id="SignalP"/>
    </source>
</evidence>
<feature type="domain" description="YknX-like C-terminal permuted SH3-like" evidence="6">
    <location>
        <begin position="304"/>
        <end position="371"/>
    </location>
</feature>
<feature type="domain" description="Multidrug resistance protein MdtA-like barrel-sandwich hybrid" evidence="4">
    <location>
        <begin position="70"/>
        <end position="216"/>
    </location>
</feature>
<evidence type="ECO:0000313" key="7">
    <source>
        <dbReference type="EMBL" id="MBT0652187.1"/>
    </source>
</evidence>
<gene>
    <name evidence="7" type="ORF">KI810_03910</name>
</gene>
<evidence type="ECO:0000256" key="1">
    <source>
        <dbReference type="ARBA" id="ARBA00009477"/>
    </source>
</evidence>
<dbReference type="NCBIfam" id="TIGR01730">
    <property type="entry name" value="RND_mfp"/>
    <property type="match status" value="1"/>
</dbReference>
<name>A0ABS5SC41_9BACT</name>
<dbReference type="RefSeq" id="WP_214174143.1">
    <property type="nucleotide sequence ID" value="NZ_JAHCVK010000001.1"/>
</dbReference>
<dbReference type="InterPro" id="IPR058637">
    <property type="entry name" value="YknX-like_C"/>
</dbReference>
<dbReference type="Gene3D" id="1.10.287.470">
    <property type="entry name" value="Helix hairpin bin"/>
    <property type="match status" value="1"/>
</dbReference>
<reference evidence="7 8" key="1">
    <citation type="submission" date="2021-05" db="EMBL/GenBank/DDBJ databases">
        <title>The draft genome of Geobacter luticola JCM 17780.</title>
        <authorList>
            <person name="Xu Z."/>
            <person name="Masuda Y."/>
            <person name="Itoh H."/>
            <person name="Senoo K."/>
        </authorList>
    </citation>
    <scope>NUCLEOTIDE SEQUENCE [LARGE SCALE GENOMIC DNA]</scope>
    <source>
        <strain evidence="7 8">JCM 17780</strain>
    </source>
</reference>
<feature type="coiled-coil region" evidence="2">
    <location>
        <begin position="159"/>
        <end position="186"/>
    </location>
</feature>
<evidence type="ECO:0000259" key="6">
    <source>
        <dbReference type="Pfam" id="PF25989"/>
    </source>
</evidence>
<dbReference type="Proteomes" id="UP000756860">
    <property type="component" value="Unassembled WGS sequence"/>
</dbReference>
<dbReference type="Gene3D" id="2.40.30.170">
    <property type="match status" value="1"/>
</dbReference>
<evidence type="ECO:0000256" key="2">
    <source>
        <dbReference type="SAM" id="Coils"/>
    </source>
</evidence>